<dbReference type="InterPro" id="IPR027417">
    <property type="entry name" value="P-loop_NTPase"/>
</dbReference>
<reference evidence="12 13" key="1">
    <citation type="submission" date="2014-04" db="EMBL/GenBank/DDBJ databases">
        <title>Draft genome sequence of Hydrogenovibrio marinus MH-110, a model organism for aerobic H2 metabolism.</title>
        <authorList>
            <person name="Cha H.J."/>
            <person name="Jo B.H."/>
            <person name="Hwang B.H."/>
        </authorList>
    </citation>
    <scope>NUCLEOTIDE SEQUENCE [LARGE SCALE GENOMIC DNA]</scope>
    <source>
        <strain evidence="12 13">MH-110</strain>
    </source>
</reference>
<proteinExistence type="inferred from homology"/>
<dbReference type="Gene3D" id="1.20.1050.90">
    <property type="entry name" value="RecF/RecN/SMC, N-terminal domain"/>
    <property type="match status" value="1"/>
</dbReference>
<dbReference type="InterPro" id="IPR001238">
    <property type="entry name" value="DNA-binding_RecF"/>
</dbReference>
<dbReference type="InterPro" id="IPR042174">
    <property type="entry name" value="RecF_2"/>
</dbReference>
<dbReference type="HAMAP" id="MF_00365">
    <property type="entry name" value="RecF"/>
    <property type="match status" value="1"/>
</dbReference>
<accession>A0A066ZQL1</accession>
<dbReference type="RefSeq" id="WP_029911507.1">
    <property type="nucleotide sequence ID" value="NZ_AP020335.1"/>
</dbReference>
<keyword evidence="5 9" id="KW-0235">DNA replication</keyword>
<evidence type="ECO:0000256" key="4">
    <source>
        <dbReference type="ARBA" id="ARBA00022490"/>
    </source>
</evidence>
<evidence type="ECO:0000256" key="3">
    <source>
        <dbReference type="ARBA" id="ARBA00020170"/>
    </source>
</evidence>
<dbReference type="GO" id="GO:0000731">
    <property type="term" value="P:DNA synthesis involved in DNA repair"/>
    <property type="evidence" value="ECO:0007669"/>
    <property type="project" value="TreeGrafter"/>
</dbReference>
<evidence type="ECO:0000256" key="7">
    <source>
        <dbReference type="ARBA" id="ARBA00022840"/>
    </source>
</evidence>
<comment type="function">
    <text evidence="9 10">The RecF protein is involved in DNA metabolism; it is required for DNA replication and normal SOS inducibility. RecF binds preferentially to single-stranded, linear DNA. It also seems to bind ATP.</text>
</comment>
<dbReference type="AlphaFoldDB" id="A0A066ZQL1"/>
<evidence type="ECO:0000259" key="11">
    <source>
        <dbReference type="Pfam" id="PF02463"/>
    </source>
</evidence>
<dbReference type="PROSITE" id="PS00618">
    <property type="entry name" value="RECF_2"/>
    <property type="match status" value="1"/>
</dbReference>
<evidence type="ECO:0000256" key="8">
    <source>
        <dbReference type="ARBA" id="ARBA00023125"/>
    </source>
</evidence>
<dbReference type="Gene3D" id="3.40.50.300">
    <property type="entry name" value="P-loop containing nucleotide triphosphate hydrolases"/>
    <property type="match status" value="1"/>
</dbReference>
<protein>
    <recommendedName>
        <fullName evidence="3 9">DNA replication and repair protein RecF</fullName>
    </recommendedName>
</protein>
<evidence type="ECO:0000256" key="5">
    <source>
        <dbReference type="ARBA" id="ARBA00022705"/>
    </source>
</evidence>
<dbReference type="STRING" id="28885.EI16_07335"/>
<dbReference type="PANTHER" id="PTHR32182:SF0">
    <property type="entry name" value="DNA REPLICATION AND REPAIR PROTEIN RECF"/>
    <property type="match status" value="1"/>
</dbReference>
<dbReference type="GO" id="GO:0006260">
    <property type="term" value="P:DNA replication"/>
    <property type="evidence" value="ECO:0007669"/>
    <property type="project" value="UniProtKB-UniRule"/>
</dbReference>
<evidence type="ECO:0000256" key="9">
    <source>
        <dbReference type="HAMAP-Rule" id="MF_00365"/>
    </source>
</evidence>
<keyword evidence="7 9" id="KW-0067">ATP-binding</keyword>
<dbReference type="GO" id="GO:0003697">
    <property type="term" value="F:single-stranded DNA binding"/>
    <property type="evidence" value="ECO:0007669"/>
    <property type="project" value="UniProtKB-UniRule"/>
</dbReference>
<comment type="similarity">
    <text evidence="2 9 10">Belongs to the RecF family.</text>
</comment>
<sequence>MAKLLELQLQHFRNLKSYKLTFGPRLNLIAGDNAAGKTSLIEAVWALSSGRSFRTAKPQQLIQHDTSELTLFAKVEQQHQVHAIGLSRSEEKVFIKVDGEAIQTQAELASKLPVQLLTPESHRLLEEGPKARRQYLDWGCFHQSQPFINAWRHYQRALKQRNHGLKSRLPKEQIELWNAQLIETAHAIDQIREKYVEDLSPYLTEFCQALMPELTVLPECHFRTGWPKSSGTFTQVLESNFHKDLQQGHTQYGCHRADIKFRFDGQDALMKLSRGQQKLFVCALLLAQASLYEKTANEAVIMLIDDLPAELDAHHRETLLKLLQALDIQHILTSTDKALIPLLDADNAKVWQLENGQFSELLQDGCQ</sequence>
<dbReference type="SUPFAM" id="SSF52540">
    <property type="entry name" value="P-loop containing nucleoside triphosphate hydrolases"/>
    <property type="match status" value="1"/>
</dbReference>
<dbReference type="GO" id="GO:0006302">
    <property type="term" value="P:double-strand break repair"/>
    <property type="evidence" value="ECO:0007669"/>
    <property type="project" value="TreeGrafter"/>
</dbReference>
<keyword evidence="13" id="KW-1185">Reference proteome</keyword>
<name>A0A066ZQL1_HYDMR</name>
<dbReference type="GO" id="GO:0005524">
    <property type="term" value="F:ATP binding"/>
    <property type="evidence" value="ECO:0007669"/>
    <property type="project" value="UniProtKB-UniRule"/>
</dbReference>
<feature type="domain" description="RecF/RecN/SMC N-terminal" evidence="11">
    <location>
        <begin position="4"/>
        <end position="341"/>
    </location>
</feature>
<dbReference type="GO" id="GO:0005737">
    <property type="term" value="C:cytoplasm"/>
    <property type="evidence" value="ECO:0007669"/>
    <property type="project" value="UniProtKB-SubCell"/>
</dbReference>
<evidence type="ECO:0000256" key="10">
    <source>
        <dbReference type="RuleBase" id="RU000578"/>
    </source>
</evidence>
<evidence type="ECO:0000313" key="13">
    <source>
        <dbReference type="Proteomes" id="UP000027341"/>
    </source>
</evidence>
<keyword evidence="9 10" id="KW-0742">SOS response</keyword>
<keyword evidence="9 10" id="KW-0227">DNA damage</keyword>
<gene>
    <name evidence="9" type="primary">recF</name>
    <name evidence="12" type="ORF">EI16_07335</name>
</gene>
<dbReference type="InterPro" id="IPR018078">
    <property type="entry name" value="DNA-binding_RecF_CS"/>
</dbReference>
<evidence type="ECO:0000313" key="12">
    <source>
        <dbReference type="EMBL" id="KDN96093.1"/>
    </source>
</evidence>
<dbReference type="Pfam" id="PF02463">
    <property type="entry name" value="SMC_N"/>
    <property type="match status" value="1"/>
</dbReference>
<dbReference type="EMBL" id="JMIU01000001">
    <property type="protein sequence ID" value="KDN96093.1"/>
    <property type="molecule type" value="Genomic_DNA"/>
</dbReference>
<evidence type="ECO:0000256" key="6">
    <source>
        <dbReference type="ARBA" id="ARBA00022741"/>
    </source>
</evidence>
<organism evidence="12 13">
    <name type="scientific">Hydrogenovibrio marinus</name>
    <dbReference type="NCBI Taxonomy" id="28885"/>
    <lineage>
        <taxon>Bacteria</taxon>
        <taxon>Pseudomonadati</taxon>
        <taxon>Pseudomonadota</taxon>
        <taxon>Gammaproteobacteria</taxon>
        <taxon>Thiotrichales</taxon>
        <taxon>Piscirickettsiaceae</taxon>
        <taxon>Hydrogenovibrio</taxon>
    </lineage>
</organism>
<dbReference type="Proteomes" id="UP000027341">
    <property type="component" value="Unassembled WGS sequence"/>
</dbReference>
<dbReference type="PANTHER" id="PTHR32182">
    <property type="entry name" value="DNA REPLICATION AND REPAIR PROTEIN RECF"/>
    <property type="match status" value="1"/>
</dbReference>
<evidence type="ECO:0000256" key="2">
    <source>
        <dbReference type="ARBA" id="ARBA00008016"/>
    </source>
</evidence>
<keyword evidence="4 9" id="KW-0963">Cytoplasm</keyword>
<keyword evidence="8 9" id="KW-0238">DNA-binding</keyword>
<feature type="binding site" evidence="9">
    <location>
        <begin position="31"/>
        <end position="38"/>
    </location>
    <ligand>
        <name>ATP</name>
        <dbReference type="ChEBI" id="CHEBI:30616"/>
    </ligand>
</feature>
<dbReference type="PROSITE" id="PS00617">
    <property type="entry name" value="RECF_1"/>
    <property type="match status" value="1"/>
</dbReference>
<comment type="caution">
    <text evidence="12">The sequence shown here is derived from an EMBL/GenBank/DDBJ whole genome shotgun (WGS) entry which is preliminary data.</text>
</comment>
<keyword evidence="9 10" id="KW-0234">DNA repair</keyword>
<dbReference type="GO" id="GO:0009432">
    <property type="term" value="P:SOS response"/>
    <property type="evidence" value="ECO:0007669"/>
    <property type="project" value="UniProtKB-UniRule"/>
</dbReference>
<comment type="subcellular location">
    <subcellularLocation>
        <location evidence="1 9 10">Cytoplasm</location>
    </subcellularLocation>
</comment>
<keyword evidence="6 9" id="KW-0547">Nucleotide-binding</keyword>
<evidence type="ECO:0000256" key="1">
    <source>
        <dbReference type="ARBA" id="ARBA00004496"/>
    </source>
</evidence>
<dbReference type="NCBIfam" id="TIGR00611">
    <property type="entry name" value="recf"/>
    <property type="match status" value="1"/>
</dbReference>
<dbReference type="InterPro" id="IPR003395">
    <property type="entry name" value="RecF/RecN/SMC_N"/>
</dbReference>